<keyword evidence="2" id="KW-0732">Signal</keyword>
<accession>L8TNP5</accession>
<comment type="caution">
    <text evidence="3">The sequence shown here is derived from an EMBL/GenBank/DDBJ whole genome shotgun (WGS) entry which is preliminary data.</text>
</comment>
<reference evidence="4" key="1">
    <citation type="journal article" date="2013" name="Genome Announc.">
        <title>Draft Genome Sequence of the 2-Chloro-4-Nitrophenol-Degrading Bacterium Arthrobacter sp. Strain SJCon.</title>
        <authorList>
            <person name="Vikram S."/>
            <person name="Kumar S."/>
            <person name="Vaidya B."/>
            <person name="Pinnaka A.K."/>
            <person name="Raghava G.P."/>
        </authorList>
    </citation>
    <scope>NUCLEOTIDE SEQUENCE [LARGE SCALE GENOMIC DNA]</scope>
    <source>
        <strain evidence="4">SJCon</strain>
    </source>
</reference>
<keyword evidence="4" id="KW-1185">Reference proteome</keyword>
<evidence type="ECO:0000313" key="3">
    <source>
        <dbReference type="EMBL" id="ELT43316.1"/>
    </source>
</evidence>
<evidence type="ECO:0000256" key="2">
    <source>
        <dbReference type="SAM" id="SignalP"/>
    </source>
</evidence>
<dbReference type="EMBL" id="AOFD01000055">
    <property type="protein sequence ID" value="ELT43316.1"/>
    <property type="molecule type" value="Genomic_DNA"/>
</dbReference>
<dbReference type="PATRIC" id="fig|683150.5.peg.3780"/>
<evidence type="ECO:0000256" key="1">
    <source>
        <dbReference type="SAM" id="MobiDB-lite"/>
    </source>
</evidence>
<feature type="chain" id="PRO_5003996108" evidence="2">
    <location>
        <begin position="27"/>
        <end position="143"/>
    </location>
</feature>
<dbReference type="Proteomes" id="UP000011189">
    <property type="component" value="Unassembled WGS sequence"/>
</dbReference>
<sequence length="143" mass="15574">MNRMSRLFAASCAGVALTFTASPALAAHTDDGGNGAHVEQRELVFDDGSSYEYHEVVRHHGGYYNTTNSRDQWTEEDGDSFDWKRHYNELENVTTINSQTTYIDGDTTCRANSVSIYVTTAKGGISKGNSHESSECPEPAAGG</sequence>
<feature type="region of interest" description="Disordered" evidence="1">
    <location>
        <begin position="123"/>
        <end position="143"/>
    </location>
</feature>
<organism evidence="3 4">
    <name type="scientific">Arthrobacter nitrophenolicus</name>
    <dbReference type="NCBI Taxonomy" id="683150"/>
    <lineage>
        <taxon>Bacteria</taxon>
        <taxon>Bacillati</taxon>
        <taxon>Actinomycetota</taxon>
        <taxon>Actinomycetes</taxon>
        <taxon>Micrococcales</taxon>
        <taxon>Micrococcaceae</taxon>
        <taxon>Arthrobacter</taxon>
    </lineage>
</organism>
<name>L8TNP5_9MICC</name>
<dbReference type="AlphaFoldDB" id="L8TNP5"/>
<feature type="signal peptide" evidence="2">
    <location>
        <begin position="1"/>
        <end position="26"/>
    </location>
</feature>
<gene>
    <name evidence="3" type="ORF">G205_19256</name>
</gene>
<evidence type="ECO:0000313" key="4">
    <source>
        <dbReference type="Proteomes" id="UP000011189"/>
    </source>
</evidence>
<protein>
    <submittedName>
        <fullName evidence="3">Uncharacterized protein</fullName>
    </submittedName>
</protein>
<proteinExistence type="predicted"/>